<keyword evidence="2" id="KW-1185">Reference proteome</keyword>
<organism evidence="1 2">
    <name type="scientific">Armillaria gallica</name>
    <name type="common">Bulbous honey fungus</name>
    <name type="synonym">Armillaria bulbosa</name>
    <dbReference type="NCBI Taxonomy" id="47427"/>
    <lineage>
        <taxon>Eukaryota</taxon>
        <taxon>Fungi</taxon>
        <taxon>Dikarya</taxon>
        <taxon>Basidiomycota</taxon>
        <taxon>Agaricomycotina</taxon>
        <taxon>Agaricomycetes</taxon>
        <taxon>Agaricomycetidae</taxon>
        <taxon>Agaricales</taxon>
        <taxon>Marasmiineae</taxon>
        <taxon>Physalacriaceae</taxon>
        <taxon>Armillaria</taxon>
    </lineage>
</organism>
<evidence type="ECO:0000313" key="1">
    <source>
        <dbReference type="EMBL" id="PBK87753.1"/>
    </source>
</evidence>
<dbReference type="InParanoid" id="A0A2H3DHM4"/>
<reference evidence="2" key="1">
    <citation type="journal article" date="2017" name="Nat. Ecol. Evol.">
        <title>Genome expansion and lineage-specific genetic innovations in the forest pathogenic fungi Armillaria.</title>
        <authorList>
            <person name="Sipos G."/>
            <person name="Prasanna A.N."/>
            <person name="Walter M.C."/>
            <person name="O'Connor E."/>
            <person name="Balint B."/>
            <person name="Krizsan K."/>
            <person name="Kiss B."/>
            <person name="Hess J."/>
            <person name="Varga T."/>
            <person name="Slot J."/>
            <person name="Riley R."/>
            <person name="Boka B."/>
            <person name="Rigling D."/>
            <person name="Barry K."/>
            <person name="Lee J."/>
            <person name="Mihaltcheva S."/>
            <person name="LaButti K."/>
            <person name="Lipzen A."/>
            <person name="Waldron R."/>
            <person name="Moloney N.M."/>
            <person name="Sperisen C."/>
            <person name="Kredics L."/>
            <person name="Vagvoelgyi C."/>
            <person name="Patrignani A."/>
            <person name="Fitzpatrick D."/>
            <person name="Nagy I."/>
            <person name="Doyle S."/>
            <person name="Anderson J.B."/>
            <person name="Grigoriev I.V."/>
            <person name="Gueldener U."/>
            <person name="Muensterkoetter M."/>
            <person name="Nagy L.G."/>
        </authorList>
    </citation>
    <scope>NUCLEOTIDE SEQUENCE [LARGE SCALE GENOMIC DNA]</scope>
    <source>
        <strain evidence="2">Ar21-2</strain>
    </source>
</reference>
<dbReference type="EMBL" id="KZ293677">
    <property type="protein sequence ID" value="PBK87753.1"/>
    <property type="molecule type" value="Genomic_DNA"/>
</dbReference>
<sequence length="91" mass="10068">MRNVGYQPRNVALFMKESEDRSGTGSKLFLPSPPPSRIAIDSSSASIDHKWKLFPRQGFVGMEIPQFVAPTVAAPQPERRLDLVRKGGTSQ</sequence>
<dbReference type="Proteomes" id="UP000217790">
    <property type="component" value="Unassembled WGS sequence"/>
</dbReference>
<name>A0A2H3DHM4_ARMGA</name>
<dbReference type="AlphaFoldDB" id="A0A2H3DHM4"/>
<gene>
    <name evidence="1" type="ORF">ARMGADRAFT_453687</name>
</gene>
<evidence type="ECO:0000313" key="2">
    <source>
        <dbReference type="Proteomes" id="UP000217790"/>
    </source>
</evidence>
<accession>A0A2H3DHM4</accession>
<protein>
    <submittedName>
        <fullName evidence="1">Uncharacterized protein</fullName>
    </submittedName>
</protein>
<proteinExistence type="predicted"/>